<reference evidence="12 13" key="1">
    <citation type="submission" date="2022-06" db="EMBL/GenBank/DDBJ databases">
        <title>New Species of the Genus Actinoplanes, ActinopZanes ferrugineus.</title>
        <authorList>
            <person name="Ding P."/>
        </authorList>
    </citation>
    <scope>NUCLEOTIDE SEQUENCE [LARGE SCALE GENOMIC DNA]</scope>
    <source>
        <strain evidence="12 13">TRM88003</strain>
    </source>
</reference>
<keyword evidence="10" id="KW-0050">Antiport</keyword>
<feature type="transmembrane region" description="Helical" evidence="10">
    <location>
        <begin position="371"/>
        <end position="390"/>
    </location>
</feature>
<dbReference type="InterPro" id="IPR004705">
    <property type="entry name" value="Cation/H_exchanger_CPA1_bac"/>
</dbReference>
<keyword evidence="3 10" id="KW-1003">Cell membrane</keyword>
<feature type="domain" description="Cation/H+ exchanger transmembrane" evidence="11">
    <location>
        <begin position="13"/>
        <end position="397"/>
    </location>
</feature>
<dbReference type="PANTHER" id="PTHR10110">
    <property type="entry name" value="SODIUM/HYDROGEN EXCHANGER"/>
    <property type="match status" value="1"/>
</dbReference>
<evidence type="ECO:0000256" key="10">
    <source>
        <dbReference type="RuleBase" id="RU366002"/>
    </source>
</evidence>
<evidence type="ECO:0000256" key="6">
    <source>
        <dbReference type="ARBA" id="ARBA00023053"/>
    </source>
</evidence>
<dbReference type="RefSeq" id="WP_253243941.1">
    <property type="nucleotide sequence ID" value="NZ_JAMYJR010000070.1"/>
</dbReference>
<evidence type="ECO:0000313" key="13">
    <source>
        <dbReference type="Proteomes" id="UP001523369"/>
    </source>
</evidence>
<dbReference type="Pfam" id="PF00999">
    <property type="entry name" value="Na_H_Exchanger"/>
    <property type="match status" value="1"/>
</dbReference>
<dbReference type="InterPro" id="IPR038770">
    <property type="entry name" value="Na+/solute_symporter_sf"/>
</dbReference>
<comment type="subcellular location">
    <subcellularLocation>
        <location evidence="1 10">Cell membrane</location>
        <topology evidence="1 10">Multi-pass membrane protein</topology>
    </subcellularLocation>
</comment>
<organism evidence="12 13">
    <name type="scientific">Paractinoplanes aksuensis</name>
    <dbReference type="NCBI Taxonomy" id="2939490"/>
    <lineage>
        <taxon>Bacteria</taxon>
        <taxon>Bacillati</taxon>
        <taxon>Actinomycetota</taxon>
        <taxon>Actinomycetes</taxon>
        <taxon>Micromonosporales</taxon>
        <taxon>Micromonosporaceae</taxon>
        <taxon>Paractinoplanes</taxon>
    </lineage>
</organism>
<name>A0ABT1E496_9ACTN</name>
<dbReference type="InterPro" id="IPR006153">
    <property type="entry name" value="Cation/H_exchanger_TM"/>
</dbReference>
<feature type="transmembrane region" description="Helical" evidence="10">
    <location>
        <begin position="47"/>
        <end position="66"/>
    </location>
</feature>
<evidence type="ECO:0000256" key="2">
    <source>
        <dbReference type="ARBA" id="ARBA00022448"/>
    </source>
</evidence>
<comment type="similarity">
    <text evidence="10">Belongs to the monovalent cation:proton antiporter 1 (CPA1) transporter (TC 2.A.36) family.</text>
</comment>
<evidence type="ECO:0000256" key="1">
    <source>
        <dbReference type="ARBA" id="ARBA00004651"/>
    </source>
</evidence>
<evidence type="ECO:0000256" key="7">
    <source>
        <dbReference type="ARBA" id="ARBA00023065"/>
    </source>
</evidence>
<keyword evidence="5 10" id="KW-1133">Transmembrane helix</keyword>
<feature type="transmembrane region" description="Helical" evidence="10">
    <location>
        <begin position="298"/>
        <end position="323"/>
    </location>
</feature>
<keyword evidence="2 10" id="KW-0813">Transport</keyword>
<dbReference type="PANTHER" id="PTHR10110:SF86">
    <property type="entry name" value="SODIUM_HYDROGEN EXCHANGER 7"/>
    <property type="match status" value="1"/>
</dbReference>
<evidence type="ECO:0000256" key="9">
    <source>
        <dbReference type="ARBA" id="ARBA00023201"/>
    </source>
</evidence>
<evidence type="ECO:0000256" key="3">
    <source>
        <dbReference type="ARBA" id="ARBA00022475"/>
    </source>
</evidence>
<dbReference type="EMBL" id="JAMYJR010000070">
    <property type="protein sequence ID" value="MCO8277939.1"/>
    <property type="molecule type" value="Genomic_DNA"/>
</dbReference>
<feature type="transmembrane region" description="Helical" evidence="10">
    <location>
        <begin position="258"/>
        <end position="278"/>
    </location>
</feature>
<keyword evidence="6 10" id="KW-0915">Sodium</keyword>
<sequence>MLSLLLAVAVGVAVLISTSLARRFRIAPPALLLLAGVLLGFLPALRAAHLPPEAVLLLFLPVLLYWESFTSSLREIRANLRVIVLLSTVLVAATAAVAAVAAHTLGLPWGPAWVLGAAVAPTDATAVGVLGRALPRRLATTLRAESLVNDGTALVIYALAVGVTMGDDEVGLANVSGLFVLAYLGGMAIGAVVAWVAVQVRRRVTDPFQHSILALATPLVAYLVAEAVEASGVLAVVVSGLWVSRASPRLFSAETRQYVGTVMGFLTALANAALFVLVGLEVQSAVRELSTFDLTKALLAVAAVSAAVIGVRFAWMFTSPYVIRLIDRRPVQRTRRIGAKPRTVVAAAGFRGAVSLAAALAVPHSLPDRDVIVFVTAGVIAVTLLVQAPLMPRIVRWAGVTDDGSAEQERRRAEITAVEEAIAALPDLAGRTGASAVHADQLREQFQQRLDLLRGDGSGAQGVARDREVRLAALAHKRATVIRLRDEGTIDDEVLQQILEGLDFEEVQLRHHTFGDHADR</sequence>
<comment type="caution">
    <text evidence="10">Lacks conserved residue(s) required for the propagation of feature annotation.</text>
</comment>
<evidence type="ECO:0000256" key="5">
    <source>
        <dbReference type="ARBA" id="ARBA00022989"/>
    </source>
</evidence>
<feature type="transmembrane region" description="Helical" evidence="10">
    <location>
        <begin position="113"/>
        <end position="135"/>
    </location>
</feature>
<protein>
    <submittedName>
        <fullName evidence="12">Na+/H+ antiporter</fullName>
    </submittedName>
</protein>
<evidence type="ECO:0000313" key="12">
    <source>
        <dbReference type="EMBL" id="MCO8277939.1"/>
    </source>
</evidence>
<feature type="transmembrane region" description="Helical" evidence="10">
    <location>
        <begin position="78"/>
        <end position="101"/>
    </location>
</feature>
<evidence type="ECO:0000256" key="8">
    <source>
        <dbReference type="ARBA" id="ARBA00023136"/>
    </source>
</evidence>
<keyword evidence="9 10" id="KW-0739">Sodium transport</keyword>
<keyword evidence="8 10" id="KW-0472">Membrane</keyword>
<comment type="function">
    <text evidence="10">Na(+)/H(+) antiporter that extrudes sodium in exchange for external protons.</text>
</comment>
<feature type="transmembrane region" description="Helical" evidence="10">
    <location>
        <begin position="147"/>
        <end position="166"/>
    </location>
</feature>
<keyword evidence="7 10" id="KW-0406">Ion transport</keyword>
<evidence type="ECO:0000259" key="11">
    <source>
        <dbReference type="Pfam" id="PF00999"/>
    </source>
</evidence>
<dbReference type="NCBIfam" id="TIGR00831">
    <property type="entry name" value="a_cpa1"/>
    <property type="match status" value="1"/>
</dbReference>
<dbReference type="InterPro" id="IPR018422">
    <property type="entry name" value="Cation/H_exchanger_CPA1"/>
</dbReference>
<dbReference type="Gene3D" id="1.20.1530.20">
    <property type="match status" value="1"/>
</dbReference>
<dbReference type="Proteomes" id="UP001523369">
    <property type="component" value="Unassembled WGS sequence"/>
</dbReference>
<comment type="caution">
    <text evidence="12">The sequence shown here is derived from an EMBL/GenBank/DDBJ whole genome shotgun (WGS) entry which is preliminary data.</text>
</comment>
<accession>A0ABT1E496</accession>
<keyword evidence="13" id="KW-1185">Reference proteome</keyword>
<gene>
    <name evidence="12" type="ORF">M1L60_45945</name>
</gene>
<keyword evidence="4 10" id="KW-0812">Transmembrane</keyword>
<feature type="transmembrane region" description="Helical" evidence="10">
    <location>
        <begin position="178"/>
        <end position="198"/>
    </location>
</feature>
<feature type="transmembrane region" description="Helical" evidence="10">
    <location>
        <begin position="344"/>
        <end position="365"/>
    </location>
</feature>
<evidence type="ECO:0000256" key="4">
    <source>
        <dbReference type="ARBA" id="ARBA00022692"/>
    </source>
</evidence>
<proteinExistence type="inferred from homology"/>